<dbReference type="Pfam" id="PF07238">
    <property type="entry name" value="PilZ"/>
    <property type="match status" value="1"/>
</dbReference>
<protein>
    <submittedName>
        <fullName evidence="3">Type IV pilus assembly protein PilZ</fullName>
    </submittedName>
</protein>
<accession>U2N0U2</accession>
<feature type="compositionally biased region" description="Acidic residues" evidence="1">
    <location>
        <begin position="338"/>
        <end position="362"/>
    </location>
</feature>
<evidence type="ECO:0000313" key="6">
    <source>
        <dbReference type="Proteomes" id="UP000016646"/>
    </source>
</evidence>
<evidence type="ECO:0000313" key="3">
    <source>
        <dbReference type="EMBL" id="ERF61057.1"/>
    </source>
</evidence>
<gene>
    <name evidence="4" type="ORF">HMPREF0860_0603</name>
    <name evidence="3" type="ORF">HMPREF1325_1576</name>
</gene>
<evidence type="ECO:0000256" key="1">
    <source>
        <dbReference type="SAM" id="MobiDB-lite"/>
    </source>
</evidence>
<dbReference type="RefSeq" id="WP_021329899.1">
    <property type="nucleotide sequence ID" value="NZ_AUZJ01000017.1"/>
</dbReference>
<dbReference type="Proteomes" id="UP000016412">
    <property type="component" value="Unassembled WGS sequence"/>
</dbReference>
<dbReference type="AlphaFoldDB" id="U2N0U2"/>
<dbReference type="EMBL" id="AVQI01000006">
    <property type="protein sequence ID" value="ERK05034.1"/>
    <property type="molecule type" value="Genomic_DNA"/>
</dbReference>
<evidence type="ECO:0000259" key="2">
    <source>
        <dbReference type="Pfam" id="PF07238"/>
    </source>
</evidence>
<dbReference type="GO" id="GO:0035438">
    <property type="term" value="F:cyclic-di-GMP binding"/>
    <property type="evidence" value="ECO:0007669"/>
    <property type="project" value="InterPro"/>
</dbReference>
<feature type="domain" description="PilZ" evidence="2">
    <location>
        <begin position="232"/>
        <end position="320"/>
    </location>
</feature>
<dbReference type="Proteomes" id="UP000016646">
    <property type="component" value="Unassembled WGS sequence"/>
</dbReference>
<organism evidence="3 5">
    <name type="scientific">Treponema socranskii subsp. socranskii VPI DR56BR1116 = ATCC 35536</name>
    <dbReference type="NCBI Taxonomy" id="1125725"/>
    <lineage>
        <taxon>Bacteria</taxon>
        <taxon>Pseudomonadati</taxon>
        <taxon>Spirochaetota</taxon>
        <taxon>Spirochaetia</taxon>
        <taxon>Spirochaetales</taxon>
        <taxon>Treponemataceae</taxon>
        <taxon>Treponema</taxon>
    </lineage>
</organism>
<proteinExistence type="predicted"/>
<name>U2N0U2_TRESO</name>
<dbReference type="STRING" id="1125725.HMPREF1325_1576"/>
<sequence>MYILKVTAAAVAAVIALKLAQTYQKKIKFFLTGFDSRFSLSEIDLLWRTAAVCGLKDPHSLFWSKPSLSQCISQIKSNAEKANDHGMQRLLAKLYSYRTHIEAEASQKRGLTSTRALESALRLRIVLAGKGVFASKIVNNARELTISFPTQNGQMPVESKDWIGKSISVYLWRTGDARYIFDTTVIGSGIFFGKAVLYLKHTEKLLRTQKRYAVRTKCNMYASLFIIKDKVIDYNLVETQSGYRCLIEDISESGAMVRIGGKGVPNIQLKLQFTLEGKLIIMFGVVRTVEYNSDIDQSRLHFECVHIEPQMKNQILSFVYNIMSPEERRAYELFPVDEDAEDSEDEAPQADGTGEEPAEEAGDAAFAYELSDTKIPDTTDALIDTMVGNG</sequence>
<evidence type="ECO:0000313" key="5">
    <source>
        <dbReference type="Proteomes" id="UP000016412"/>
    </source>
</evidence>
<dbReference type="PATRIC" id="fig|1125725.3.peg.860"/>
<dbReference type="eggNOG" id="COG5581">
    <property type="taxonomic scope" value="Bacteria"/>
</dbReference>
<dbReference type="OrthoDB" id="358587at2"/>
<dbReference type="EMBL" id="AUZJ01000017">
    <property type="protein sequence ID" value="ERF61057.1"/>
    <property type="molecule type" value="Genomic_DNA"/>
</dbReference>
<comment type="caution">
    <text evidence="3">The sequence shown here is derived from an EMBL/GenBank/DDBJ whole genome shotgun (WGS) entry which is preliminary data.</text>
</comment>
<keyword evidence="6" id="KW-1185">Reference proteome</keyword>
<evidence type="ECO:0000313" key="4">
    <source>
        <dbReference type="EMBL" id="ERK05034.1"/>
    </source>
</evidence>
<reference evidence="5 6" key="1">
    <citation type="submission" date="2013-08" db="EMBL/GenBank/DDBJ databases">
        <authorList>
            <person name="Durkin A.S."/>
            <person name="Haft D.R."/>
            <person name="McCorrison J."/>
            <person name="Torralba M."/>
            <person name="Gillis M."/>
            <person name="Haft D.H."/>
            <person name="Methe B."/>
            <person name="Sutton G."/>
            <person name="Nelson K.E."/>
        </authorList>
    </citation>
    <scope>NUCLEOTIDE SEQUENCE [LARGE SCALE GENOMIC DNA]</scope>
    <source>
        <strain evidence="4 6">ATCC 35536</strain>
        <strain evidence="3 5">VPI DR56BR1116</strain>
    </source>
</reference>
<feature type="region of interest" description="Disordered" evidence="1">
    <location>
        <begin position="338"/>
        <end position="364"/>
    </location>
</feature>
<dbReference type="InterPro" id="IPR009875">
    <property type="entry name" value="PilZ_domain"/>
</dbReference>